<dbReference type="Pfam" id="PF00772">
    <property type="entry name" value="DnaB"/>
    <property type="match status" value="1"/>
</dbReference>
<evidence type="ECO:0000256" key="4">
    <source>
        <dbReference type="ARBA" id="ARBA00022801"/>
    </source>
</evidence>
<dbReference type="GO" id="GO:0005524">
    <property type="term" value="F:ATP binding"/>
    <property type="evidence" value="ECO:0007669"/>
    <property type="project" value="UniProtKB-KW"/>
</dbReference>
<dbReference type="Gene3D" id="1.10.860.10">
    <property type="entry name" value="DNAb Helicase, Chain A"/>
    <property type="match status" value="1"/>
</dbReference>
<dbReference type="EC" id="5.6.2.3" evidence="9"/>
<dbReference type="InterPro" id="IPR036185">
    <property type="entry name" value="DNA_heli_DnaB-like_N_sf"/>
</dbReference>
<keyword evidence="7" id="KW-0238">DNA-binding</keyword>
<keyword evidence="3" id="KW-0547">Nucleotide-binding</keyword>
<evidence type="ECO:0000313" key="12">
    <source>
        <dbReference type="EMBL" id="RXI49312.1"/>
    </source>
</evidence>
<evidence type="ECO:0000259" key="11">
    <source>
        <dbReference type="PROSITE" id="PS51199"/>
    </source>
</evidence>
<dbReference type="PROSITE" id="PS51199">
    <property type="entry name" value="SF4_HELICASE"/>
    <property type="match status" value="1"/>
</dbReference>
<dbReference type="PANTHER" id="PTHR30153:SF2">
    <property type="entry name" value="REPLICATIVE DNA HELICASE"/>
    <property type="match status" value="1"/>
</dbReference>
<dbReference type="Pfam" id="PF03796">
    <property type="entry name" value="DnaB_C"/>
    <property type="match status" value="1"/>
</dbReference>
<keyword evidence="5" id="KW-0347">Helicase</keyword>
<comment type="catalytic activity">
    <reaction evidence="10">
        <text>ATP + H2O = ADP + phosphate + H(+)</text>
        <dbReference type="Rhea" id="RHEA:13065"/>
        <dbReference type="ChEBI" id="CHEBI:15377"/>
        <dbReference type="ChEBI" id="CHEBI:15378"/>
        <dbReference type="ChEBI" id="CHEBI:30616"/>
        <dbReference type="ChEBI" id="CHEBI:43474"/>
        <dbReference type="ChEBI" id="CHEBI:456216"/>
        <dbReference type="EC" id="5.6.2.3"/>
    </reaction>
</comment>
<dbReference type="RefSeq" id="WP_129030040.1">
    <property type="nucleotide sequence ID" value="NZ_QMAP01000004.1"/>
</dbReference>
<evidence type="ECO:0000256" key="6">
    <source>
        <dbReference type="ARBA" id="ARBA00022840"/>
    </source>
</evidence>
<sequence>MDILSKMRNIELEQIILGSIILKNSLWIHIEEENIEKYHFYENRHKELFAIMEKLIKDNEVIDMVTLNNYILKKGIENKISISFLSILITNVISTSNFQTYLKELKKYKEKRDIKDIMIYIQSNFNKESEELKEELTKRILNITKEDKKDSGSIKEGMDKLLDDLEFRITNRGQDKISGFSTGLRALDLTIDGFEKGDLIAVVARSGIGKTTFATSLILNMLRKDYKVAMFSMEMPKEHILKKMAFNHCRVEGDKYKRGELRDEEIQNIVEFVNWIGGRENFFIYNDSNFNSIVWKIKSQLLKKKVDIVFIDYLNKIQGLKENTRDIELNRVTSTLKDIALENNICIVSLTQANRQVDRQQDKRIDLADIKESSSIEQNSDKVISLYRNKKLDNPLYKEKLFNEGKLNYKKPNADYNPDCIEVDVLKCRMGDCKTIACRWSGKHSKISNW</sequence>
<evidence type="ECO:0000256" key="1">
    <source>
        <dbReference type="ARBA" id="ARBA00008428"/>
    </source>
</evidence>
<dbReference type="AlphaFoldDB" id="A0A4Q0VF78"/>
<evidence type="ECO:0000256" key="2">
    <source>
        <dbReference type="ARBA" id="ARBA00022705"/>
    </source>
</evidence>
<dbReference type="GO" id="GO:0005829">
    <property type="term" value="C:cytosol"/>
    <property type="evidence" value="ECO:0007669"/>
    <property type="project" value="TreeGrafter"/>
</dbReference>
<protein>
    <recommendedName>
        <fullName evidence="9">DNA 5'-3' helicase</fullName>
        <ecNumber evidence="9">5.6.2.3</ecNumber>
    </recommendedName>
</protein>
<evidence type="ECO:0000256" key="9">
    <source>
        <dbReference type="ARBA" id="ARBA00044969"/>
    </source>
</evidence>
<dbReference type="InterPro" id="IPR007694">
    <property type="entry name" value="DNA_helicase_DnaB-like_C"/>
</dbReference>
<evidence type="ECO:0000256" key="10">
    <source>
        <dbReference type="ARBA" id="ARBA00048954"/>
    </source>
</evidence>
<dbReference type="InterPro" id="IPR027417">
    <property type="entry name" value="P-loop_NTPase"/>
</dbReference>
<comment type="similarity">
    <text evidence="1">Belongs to the helicase family. DnaB subfamily.</text>
</comment>
<keyword evidence="6" id="KW-0067">ATP-binding</keyword>
<dbReference type="GO" id="GO:0003677">
    <property type="term" value="F:DNA binding"/>
    <property type="evidence" value="ECO:0007669"/>
    <property type="project" value="UniProtKB-KW"/>
</dbReference>
<keyword evidence="8" id="KW-0413">Isomerase</keyword>
<dbReference type="GO" id="GO:0043139">
    <property type="term" value="F:5'-3' DNA helicase activity"/>
    <property type="evidence" value="ECO:0007669"/>
    <property type="project" value="UniProtKB-EC"/>
</dbReference>
<evidence type="ECO:0000256" key="5">
    <source>
        <dbReference type="ARBA" id="ARBA00022806"/>
    </source>
</evidence>
<dbReference type="InterPro" id="IPR007693">
    <property type="entry name" value="DNA_helicase_DnaB-like_N"/>
</dbReference>
<dbReference type="GO" id="GO:0016787">
    <property type="term" value="F:hydrolase activity"/>
    <property type="evidence" value="ECO:0007669"/>
    <property type="project" value="UniProtKB-KW"/>
</dbReference>
<feature type="domain" description="SF4 helicase" evidence="11">
    <location>
        <begin position="173"/>
        <end position="450"/>
    </location>
</feature>
<evidence type="ECO:0000256" key="7">
    <source>
        <dbReference type="ARBA" id="ARBA00023125"/>
    </source>
</evidence>
<evidence type="ECO:0000256" key="8">
    <source>
        <dbReference type="ARBA" id="ARBA00023235"/>
    </source>
</evidence>
<dbReference type="EMBL" id="QMAP01000004">
    <property type="protein sequence ID" value="RXI49312.1"/>
    <property type="molecule type" value="Genomic_DNA"/>
</dbReference>
<keyword evidence="2" id="KW-0235">DNA replication</keyword>
<evidence type="ECO:0000256" key="3">
    <source>
        <dbReference type="ARBA" id="ARBA00022741"/>
    </source>
</evidence>
<gene>
    <name evidence="12" type="ORF">DP130_04455</name>
</gene>
<organism evidence="12 13">
    <name type="scientific">Clostridium tetani</name>
    <dbReference type="NCBI Taxonomy" id="1513"/>
    <lineage>
        <taxon>Bacteria</taxon>
        <taxon>Bacillati</taxon>
        <taxon>Bacillota</taxon>
        <taxon>Clostridia</taxon>
        <taxon>Eubacteriales</taxon>
        <taxon>Clostridiaceae</taxon>
        <taxon>Clostridium</taxon>
    </lineage>
</organism>
<dbReference type="GO" id="GO:0006260">
    <property type="term" value="P:DNA replication"/>
    <property type="evidence" value="ECO:0007669"/>
    <property type="project" value="UniProtKB-KW"/>
</dbReference>
<name>A0A4Q0VF78_CLOTA</name>
<comment type="caution">
    <text evidence="12">The sequence shown here is derived from an EMBL/GenBank/DDBJ whole genome shotgun (WGS) entry which is preliminary data.</text>
</comment>
<dbReference type="PANTHER" id="PTHR30153">
    <property type="entry name" value="REPLICATIVE DNA HELICASE DNAB"/>
    <property type="match status" value="1"/>
</dbReference>
<dbReference type="Gene3D" id="3.40.50.300">
    <property type="entry name" value="P-loop containing nucleotide triphosphate hydrolases"/>
    <property type="match status" value="1"/>
</dbReference>
<proteinExistence type="inferred from homology"/>
<dbReference type="SUPFAM" id="SSF52540">
    <property type="entry name" value="P-loop containing nucleoside triphosphate hydrolases"/>
    <property type="match status" value="1"/>
</dbReference>
<dbReference type="Proteomes" id="UP000290921">
    <property type="component" value="Unassembled WGS sequence"/>
</dbReference>
<keyword evidence="4" id="KW-0378">Hydrolase</keyword>
<reference evidence="12 13" key="1">
    <citation type="submission" date="2018-06" db="EMBL/GenBank/DDBJ databases">
        <title>Genome conservation of Clostridium tetani.</title>
        <authorList>
            <person name="Bruggemann H."/>
            <person name="Popoff M.R."/>
        </authorList>
    </citation>
    <scope>NUCLEOTIDE SEQUENCE [LARGE SCALE GENOMIC DNA]</scope>
    <source>
        <strain evidence="12 13">2017.061</strain>
    </source>
</reference>
<accession>A0A4Q0VF78</accession>
<dbReference type="InterPro" id="IPR016136">
    <property type="entry name" value="DNA_helicase_N/primase_C"/>
</dbReference>
<evidence type="ECO:0000313" key="13">
    <source>
        <dbReference type="Proteomes" id="UP000290921"/>
    </source>
</evidence>
<dbReference type="SUPFAM" id="SSF48024">
    <property type="entry name" value="N-terminal domain of DnaB helicase"/>
    <property type="match status" value="1"/>
</dbReference>